<proteinExistence type="predicted"/>
<evidence type="ECO:0000256" key="5">
    <source>
        <dbReference type="ARBA" id="ARBA00023002"/>
    </source>
</evidence>
<dbReference type="PANTHER" id="PTHR42682:SF3">
    <property type="entry name" value="FORMATE HYDROGENLYASE SUBUNIT 3-RELATED"/>
    <property type="match status" value="1"/>
</dbReference>
<evidence type="ECO:0000313" key="10">
    <source>
        <dbReference type="Proteomes" id="UP000019027"/>
    </source>
</evidence>
<keyword evidence="6 7" id="KW-0472">Membrane</keyword>
<dbReference type="GO" id="GO:0016491">
    <property type="term" value="F:oxidoreductase activity"/>
    <property type="evidence" value="ECO:0007669"/>
    <property type="project" value="UniProtKB-KW"/>
</dbReference>
<feature type="transmembrane region" description="Helical" evidence="7">
    <location>
        <begin position="253"/>
        <end position="275"/>
    </location>
</feature>
<evidence type="ECO:0000256" key="4">
    <source>
        <dbReference type="ARBA" id="ARBA00022989"/>
    </source>
</evidence>
<evidence type="ECO:0000259" key="8">
    <source>
        <dbReference type="Pfam" id="PF00361"/>
    </source>
</evidence>
<feature type="transmembrane region" description="Helical" evidence="7">
    <location>
        <begin position="525"/>
        <end position="544"/>
    </location>
</feature>
<evidence type="ECO:0000256" key="1">
    <source>
        <dbReference type="ARBA" id="ARBA00004651"/>
    </source>
</evidence>
<feature type="transmembrane region" description="Helical" evidence="7">
    <location>
        <begin position="136"/>
        <end position="155"/>
    </location>
</feature>
<evidence type="ECO:0000256" key="2">
    <source>
        <dbReference type="ARBA" id="ARBA00022475"/>
    </source>
</evidence>
<feature type="transmembrane region" description="Helical" evidence="7">
    <location>
        <begin position="338"/>
        <end position="366"/>
    </location>
</feature>
<feature type="transmembrane region" description="Helical" evidence="7">
    <location>
        <begin position="387"/>
        <end position="407"/>
    </location>
</feature>
<dbReference type="InterPro" id="IPR052175">
    <property type="entry name" value="ComplexI-like_HydComp"/>
</dbReference>
<comment type="subcellular location">
    <subcellularLocation>
        <location evidence="1">Cell membrane</location>
        <topology evidence="1">Multi-pass membrane protein</topology>
    </subcellularLocation>
</comment>
<feature type="transmembrane region" description="Helical" evidence="7">
    <location>
        <begin position="617"/>
        <end position="635"/>
    </location>
</feature>
<feature type="transmembrane region" description="Helical" evidence="7">
    <location>
        <begin position="175"/>
        <end position="194"/>
    </location>
</feature>
<feature type="transmembrane region" description="Helical" evidence="7">
    <location>
        <begin position="281"/>
        <end position="302"/>
    </location>
</feature>
<dbReference type="Pfam" id="PF00361">
    <property type="entry name" value="Proton_antipo_M"/>
    <property type="match status" value="1"/>
</dbReference>
<evidence type="ECO:0000256" key="6">
    <source>
        <dbReference type="ARBA" id="ARBA00023136"/>
    </source>
</evidence>
<dbReference type="GO" id="GO:0008137">
    <property type="term" value="F:NADH dehydrogenase (ubiquinone) activity"/>
    <property type="evidence" value="ECO:0007669"/>
    <property type="project" value="InterPro"/>
</dbReference>
<keyword evidence="5" id="KW-0560">Oxidoreductase</keyword>
<feature type="transmembrane region" description="Helical" evidence="7">
    <location>
        <begin position="81"/>
        <end position="100"/>
    </location>
</feature>
<dbReference type="GO" id="GO:0005886">
    <property type="term" value="C:plasma membrane"/>
    <property type="evidence" value="ECO:0007669"/>
    <property type="project" value="UniProtKB-SubCell"/>
</dbReference>
<keyword evidence="2" id="KW-1003">Cell membrane</keyword>
<feature type="transmembrane region" description="Helical" evidence="7">
    <location>
        <begin position="214"/>
        <end position="233"/>
    </location>
</feature>
<gene>
    <name evidence="9" type="ORF">TES1_1208</name>
</gene>
<dbReference type="PANTHER" id="PTHR42682">
    <property type="entry name" value="HYDROGENASE-4 COMPONENT F"/>
    <property type="match status" value="1"/>
</dbReference>
<dbReference type="OrthoDB" id="371891at2157"/>
<evidence type="ECO:0000313" key="9">
    <source>
        <dbReference type="EMBL" id="AHF80590.1"/>
    </source>
</evidence>
<dbReference type="PRINTS" id="PR01437">
    <property type="entry name" value="NUOXDRDTASE4"/>
</dbReference>
<protein>
    <submittedName>
        <fullName evidence="9">Na+/H+ antiporter subunit MbhH</fullName>
    </submittedName>
</protein>
<feature type="transmembrane region" description="Helical" evidence="7">
    <location>
        <begin position="427"/>
        <end position="453"/>
    </location>
</feature>
<dbReference type="STRING" id="582419.TES1_1208"/>
<dbReference type="GO" id="GO:0042773">
    <property type="term" value="P:ATP synthesis coupled electron transport"/>
    <property type="evidence" value="ECO:0007669"/>
    <property type="project" value="InterPro"/>
</dbReference>
<keyword evidence="3 7" id="KW-0812">Transmembrane</keyword>
<dbReference type="RefSeq" id="WP_042681196.1">
    <property type="nucleotide sequence ID" value="NZ_CP006965.1"/>
</dbReference>
<feature type="transmembrane region" description="Helical" evidence="7">
    <location>
        <begin position="465"/>
        <end position="489"/>
    </location>
</feature>
<dbReference type="KEGG" id="ths:TES1_1208"/>
<feature type="domain" description="NADH:quinone oxidoreductase/Mrp antiporter transmembrane" evidence="8">
    <location>
        <begin position="134"/>
        <end position="432"/>
    </location>
</feature>
<reference evidence="9 10" key="1">
    <citation type="journal article" date="2014" name="Int. J. Syst. Evol. Microbiol.">
        <title>Thermococcus paralvinellae sp. nov. and Thermococcus cleftensis sp. nov. of hyperthermophilic heterotrophs from deep-sea hydrothermal vents.</title>
        <authorList>
            <person name="Hensley S.A."/>
            <person name="Jung J.H."/>
            <person name="Park C.S."/>
            <person name="Holden J.F."/>
        </authorList>
    </citation>
    <scope>NUCLEOTIDE SEQUENCE [LARGE SCALE GENOMIC DNA]</scope>
    <source>
        <strain evidence="9 10">ES1</strain>
    </source>
</reference>
<evidence type="ECO:0000256" key="7">
    <source>
        <dbReference type="SAM" id="Phobius"/>
    </source>
</evidence>
<feature type="transmembrane region" description="Helical" evidence="7">
    <location>
        <begin position="112"/>
        <end position="130"/>
    </location>
</feature>
<feature type="transmembrane region" description="Helical" evidence="7">
    <location>
        <begin position="501"/>
        <end position="518"/>
    </location>
</feature>
<keyword evidence="10" id="KW-1185">Reference proteome</keyword>
<sequence>MESQMLLIPIGILIIATLVGLSKAKIVLKIVSTLSAIASVVMIYIGVLGFRTTLELKYSLFNSSSLFASLNWLVFRVDSLSAFFLLILGILSLCASVYGIKYMEKYFDKEDMRVYTFNYPIFLLTMYLVLICWDLIWFIIFWELMSLFSQFLVAFEQSEEKAVKAAFKYFCMTKAGAEFLVLAVVLIILKVTSFNANYSEVAKILPAYLSAHPGMLYVLTFALLIGFGVKAAMVPFHSWLPDAHPEAPSNVSALLSGIMIKLPIYMLLRFFISFFPLKPEIGIVIAVFGVLTLFFSIMYALLQEDSKRLLAFSSIDNIGYILLPMGAGIYFLANGDQLFGSIALAAALFHTINHALFKGLLFLTAGSVMYETGTRDLNYLGSLAKKMPLTAFAALIGSLAIAGMPPLNGFVGKWMIYISTLSSPATSLFGIIAIFISAVTLGAFVKYFTAIFTKPAVKDIDAKEVPVLMSAPQLLLALLCIIFGIYPFIPLKMISQALDSIGVQISLSSFVIYPSLVVPKTASYSPIIIFSFLMVSTLIALLLIPSRGSVIPTWKTGRSEDLNMSMPADAYYKDFTEAFGEVYTLGNASKRFVQKVVKIGKKFGIQLEVLSYDLDSMLSLAMILIVILVAILGGVSL</sequence>
<dbReference type="HOGENOM" id="CLU_007100_8_1_2"/>
<dbReference type="InterPro" id="IPR001750">
    <property type="entry name" value="ND/Mrp_TM"/>
</dbReference>
<dbReference type="GeneID" id="24907733"/>
<dbReference type="Proteomes" id="UP000019027">
    <property type="component" value="Chromosome"/>
</dbReference>
<dbReference type="EMBL" id="CP006965">
    <property type="protein sequence ID" value="AHF80590.1"/>
    <property type="molecule type" value="Genomic_DNA"/>
</dbReference>
<keyword evidence="4 7" id="KW-1133">Transmembrane helix</keyword>
<dbReference type="AlphaFoldDB" id="W0I809"/>
<dbReference type="InterPro" id="IPR003918">
    <property type="entry name" value="NADH_UbQ_OxRdtase"/>
</dbReference>
<feature type="transmembrane region" description="Helical" evidence="7">
    <location>
        <begin position="309"/>
        <end position="332"/>
    </location>
</feature>
<evidence type="ECO:0000256" key="3">
    <source>
        <dbReference type="ARBA" id="ARBA00022692"/>
    </source>
</evidence>
<organism evidence="9 10">
    <name type="scientific">Thermococcus paralvinellae</name>
    <dbReference type="NCBI Taxonomy" id="582419"/>
    <lineage>
        <taxon>Archaea</taxon>
        <taxon>Methanobacteriati</taxon>
        <taxon>Methanobacteriota</taxon>
        <taxon>Thermococci</taxon>
        <taxon>Thermococcales</taxon>
        <taxon>Thermococcaceae</taxon>
        <taxon>Thermococcus</taxon>
    </lineage>
</organism>
<name>W0I809_9EURY</name>
<feature type="transmembrane region" description="Helical" evidence="7">
    <location>
        <begin position="34"/>
        <end position="51"/>
    </location>
</feature>
<accession>W0I809</accession>